<dbReference type="Proteomes" id="UP001201812">
    <property type="component" value="Unassembled WGS sequence"/>
</dbReference>
<dbReference type="EMBL" id="JAKKPZ010000070">
    <property type="protein sequence ID" value="KAI1704254.1"/>
    <property type="molecule type" value="Genomic_DNA"/>
</dbReference>
<dbReference type="Gene3D" id="3.30.160.60">
    <property type="entry name" value="Classic Zinc Finger"/>
    <property type="match status" value="2"/>
</dbReference>
<evidence type="ECO:0000313" key="14">
    <source>
        <dbReference type="Proteomes" id="UP001201812"/>
    </source>
</evidence>
<evidence type="ECO:0000256" key="2">
    <source>
        <dbReference type="ARBA" id="ARBA00006991"/>
    </source>
</evidence>
<keyword evidence="10" id="KW-0539">Nucleus</keyword>
<organism evidence="13 14">
    <name type="scientific">Ditylenchus destructor</name>
    <dbReference type="NCBI Taxonomy" id="166010"/>
    <lineage>
        <taxon>Eukaryota</taxon>
        <taxon>Metazoa</taxon>
        <taxon>Ecdysozoa</taxon>
        <taxon>Nematoda</taxon>
        <taxon>Chromadorea</taxon>
        <taxon>Rhabditida</taxon>
        <taxon>Tylenchina</taxon>
        <taxon>Tylenchomorpha</taxon>
        <taxon>Sphaerularioidea</taxon>
        <taxon>Anguinidae</taxon>
        <taxon>Anguininae</taxon>
        <taxon>Ditylenchus</taxon>
    </lineage>
</organism>
<dbReference type="FunFam" id="3.30.160.60:FF:002104">
    <property type="entry name" value="Si:ch211-266d19.4"/>
    <property type="match status" value="1"/>
</dbReference>
<dbReference type="AlphaFoldDB" id="A0AAD4MR84"/>
<keyword evidence="9" id="KW-0804">Transcription</keyword>
<accession>A0AAD4MR84</accession>
<comment type="similarity">
    <text evidence="2">Belongs to the krueppel C2H2-type zinc-finger protein family.</text>
</comment>
<feature type="domain" description="C2H2-type" evidence="12">
    <location>
        <begin position="117"/>
        <end position="144"/>
    </location>
</feature>
<evidence type="ECO:0000259" key="12">
    <source>
        <dbReference type="PROSITE" id="PS50157"/>
    </source>
</evidence>
<comment type="subcellular location">
    <subcellularLocation>
        <location evidence="1">Nucleus</location>
    </subcellularLocation>
</comment>
<evidence type="ECO:0000256" key="7">
    <source>
        <dbReference type="ARBA" id="ARBA00023015"/>
    </source>
</evidence>
<keyword evidence="8" id="KW-0238">DNA-binding</keyword>
<dbReference type="GO" id="GO:0000978">
    <property type="term" value="F:RNA polymerase II cis-regulatory region sequence-specific DNA binding"/>
    <property type="evidence" value="ECO:0007669"/>
    <property type="project" value="TreeGrafter"/>
</dbReference>
<dbReference type="FunFam" id="3.30.160.60:FF:000770">
    <property type="entry name" value="zinc finger protein 16"/>
    <property type="match status" value="1"/>
</dbReference>
<keyword evidence="14" id="KW-1185">Reference proteome</keyword>
<dbReference type="GO" id="GO:0000981">
    <property type="term" value="F:DNA-binding transcription factor activity, RNA polymerase II-specific"/>
    <property type="evidence" value="ECO:0007669"/>
    <property type="project" value="TreeGrafter"/>
</dbReference>
<dbReference type="PROSITE" id="PS00028">
    <property type="entry name" value="ZINC_FINGER_C2H2_1"/>
    <property type="match status" value="2"/>
</dbReference>
<keyword evidence="4" id="KW-0677">Repeat</keyword>
<dbReference type="Pfam" id="PF00096">
    <property type="entry name" value="zf-C2H2"/>
    <property type="match status" value="2"/>
</dbReference>
<evidence type="ECO:0000256" key="10">
    <source>
        <dbReference type="ARBA" id="ARBA00023242"/>
    </source>
</evidence>
<evidence type="ECO:0000256" key="8">
    <source>
        <dbReference type="ARBA" id="ARBA00023125"/>
    </source>
</evidence>
<gene>
    <name evidence="13" type="ORF">DdX_14374</name>
</gene>
<dbReference type="SUPFAM" id="SSF57667">
    <property type="entry name" value="beta-beta-alpha zinc fingers"/>
    <property type="match status" value="2"/>
</dbReference>
<dbReference type="InterPro" id="IPR013087">
    <property type="entry name" value="Znf_C2H2_type"/>
</dbReference>
<evidence type="ECO:0000256" key="11">
    <source>
        <dbReference type="PROSITE-ProRule" id="PRU00042"/>
    </source>
</evidence>
<evidence type="ECO:0000256" key="9">
    <source>
        <dbReference type="ARBA" id="ARBA00023163"/>
    </source>
</evidence>
<keyword evidence="5 11" id="KW-0863">Zinc-finger</keyword>
<comment type="caution">
    <text evidence="13">The sequence shown here is derived from an EMBL/GenBank/DDBJ whole genome shotgun (WGS) entry which is preliminary data.</text>
</comment>
<dbReference type="PROSITE" id="PS50157">
    <property type="entry name" value="ZINC_FINGER_C2H2_2"/>
    <property type="match status" value="2"/>
</dbReference>
<dbReference type="GO" id="GO:0005634">
    <property type="term" value="C:nucleus"/>
    <property type="evidence" value="ECO:0007669"/>
    <property type="project" value="UniProtKB-SubCell"/>
</dbReference>
<keyword evidence="7" id="KW-0805">Transcription regulation</keyword>
<evidence type="ECO:0000256" key="1">
    <source>
        <dbReference type="ARBA" id="ARBA00004123"/>
    </source>
</evidence>
<dbReference type="InterPro" id="IPR036236">
    <property type="entry name" value="Znf_C2H2_sf"/>
</dbReference>
<evidence type="ECO:0000256" key="6">
    <source>
        <dbReference type="ARBA" id="ARBA00022833"/>
    </source>
</evidence>
<proteinExistence type="inferred from homology"/>
<sequence>MSARNNRLRMACPRGNPSGSALNGCALMNGKDSGSKMSLLTVHCGLAFIRIHTGEKPFRCEVCDRAFRQPGNLTRHAYTHTTNVFKWHSTYVPRTVATNSLTVTYKYNGIFLQVKPFVCAECGKAFNRASNLHTHMRVHTCSTTPQMINSGRGSDDECTVEDR</sequence>
<feature type="domain" description="C2H2-type" evidence="12">
    <location>
        <begin position="58"/>
        <end position="81"/>
    </location>
</feature>
<evidence type="ECO:0000256" key="4">
    <source>
        <dbReference type="ARBA" id="ARBA00022737"/>
    </source>
</evidence>
<keyword evidence="3" id="KW-0479">Metal-binding</keyword>
<protein>
    <submittedName>
        <fullName evidence="13">Zinc finger, c2H2 type domain-containing protein</fullName>
    </submittedName>
</protein>
<dbReference type="PANTHER" id="PTHR23235:SF120">
    <property type="entry name" value="KRUPPEL-LIKE FACTOR 15"/>
    <property type="match status" value="1"/>
</dbReference>
<reference evidence="13" key="1">
    <citation type="submission" date="2022-01" db="EMBL/GenBank/DDBJ databases">
        <title>Genome Sequence Resource for Two Populations of Ditylenchus destructor, the Migratory Endoparasitic Phytonematode.</title>
        <authorList>
            <person name="Zhang H."/>
            <person name="Lin R."/>
            <person name="Xie B."/>
        </authorList>
    </citation>
    <scope>NUCLEOTIDE SEQUENCE</scope>
    <source>
        <strain evidence="13">BazhouSP</strain>
    </source>
</reference>
<dbReference type="PANTHER" id="PTHR23235">
    <property type="entry name" value="KRUEPPEL-LIKE TRANSCRIPTION FACTOR"/>
    <property type="match status" value="1"/>
</dbReference>
<evidence type="ECO:0000256" key="3">
    <source>
        <dbReference type="ARBA" id="ARBA00022723"/>
    </source>
</evidence>
<name>A0AAD4MR84_9BILA</name>
<dbReference type="GO" id="GO:0008270">
    <property type="term" value="F:zinc ion binding"/>
    <property type="evidence" value="ECO:0007669"/>
    <property type="project" value="UniProtKB-KW"/>
</dbReference>
<dbReference type="SMART" id="SM00355">
    <property type="entry name" value="ZnF_C2H2"/>
    <property type="match status" value="2"/>
</dbReference>
<keyword evidence="6" id="KW-0862">Zinc</keyword>
<evidence type="ECO:0000313" key="13">
    <source>
        <dbReference type="EMBL" id="KAI1704254.1"/>
    </source>
</evidence>
<evidence type="ECO:0000256" key="5">
    <source>
        <dbReference type="ARBA" id="ARBA00022771"/>
    </source>
</evidence>